<proteinExistence type="predicted"/>
<accession>A0A2N8T1B6</accession>
<organism evidence="3 4">
    <name type="scientific">Stutzerimonas stutzeri</name>
    <name type="common">Pseudomonas stutzeri</name>
    <dbReference type="NCBI Taxonomy" id="316"/>
    <lineage>
        <taxon>Bacteria</taxon>
        <taxon>Pseudomonadati</taxon>
        <taxon>Pseudomonadota</taxon>
        <taxon>Gammaproteobacteria</taxon>
        <taxon>Pseudomonadales</taxon>
        <taxon>Pseudomonadaceae</taxon>
        <taxon>Stutzerimonas</taxon>
    </lineage>
</organism>
<dbReference type="AlphaFoldDB" id="A0A2N8T1B6"/>
<sequence>MITFKQSALLAFGLFAALQLSAAPAQNEHDGHHTEKAPRAEAAPHATQPKPQQGGMMQGMDHDKMMQMHEEHMGDGHMNHGNMGNGQMDHDMPKGAEQGRQHDH</sequence>
<dbReference type="EMBL" id="POUW01000001">
    <property type="protein sequence ID" value="PNG08534.1"/>
    <property type="molecule type" value="Genomic_DNA"/>
</dbReference>
<evidence type="ECO:0000256" key="1">
    <source>
        <dbReference type="SAM" id="MobiDB-lite"/>
    </source>
</evidence>
<name>A0A2N8T1B6_STUST</name>
<evidence type="ECO:0000256" key="2">
    <source>
        <dbReference type="SAM" id="SignalP"/>
    </source>
</evidence>
<feature type="chain" id="PRO_5014977240" description="Copper resistance protein B" evidence="2">
    <location>
        <begin position="23"/>
        <end position="104"/>
    </location>
</feature>
<evidence type="ECO:0008006" key="5">
    <source>
        <dbReference type="Google" id="ProtNLM"/>
    </source>
</evidence>
<feature type="compositionally biased region" description="Low complexity" evidence="1">
    <location>
        <begin position="48"/>
        <end position="59"/>
    </location>
</feature>
<evidence type="ECO:0000313" key="3">
    <source>
        <dbReference type="EMBL" id="PNG08534.1"/>
    </source>
</evidence>
<feature type="compositionally biased region" description="Basic and acidic residues" evidence="1">
    <location>
        <begin position="27"/>
        <end position="39"/>
    </location>
</feature>
<protein>
    <recommendedName>
        <fullName evidence="5">Copper resistance protein B</fullName>
    </recommendedName>
</protein>
<evidence type="ECO:0000313" key="4">
    <source>
        <dbReference type="Proteomes" id="UP000235897"/>
    </source>
</evidence>
<dbReference type="RefSeq" id="WP_102846150.1">
    <property type="nucleotide sequence ID" value="NZ_JAMOIG010000015.1"/>
</dbReference>
<comment type="caution">
    <text evidence="3">The sequence shown here is derived from an EMBL/GenBank/DDBJ whole genome shotgun (WGS) entry which is preliminary data.</text>
</comment>
<feature type="compositionally biased region" description="Basic and acidic residues" evidence="1">
    <location>
        <begin position="60"/>
        <end position="78"/>
    </location>
</feature>
<feature type="region of interest" description="Disordered" evidence="1">
    <location>
        <begin position="23"/>
        <end position="104"/>
    </location>
</feature>
<dbReference type="Proteomes" id="UP000235897">
    <property type="component" value="Unassembled WGS sequence"/>
</dbReference>
<keyword evidence="2" id="KW-0732">Signal</keyword>
<feature type="compositionally biased region" description="Basic and acidic residues" evidence="1">
    <location>
        <begin position="88"/>
        <end position="104"/>
    </location>
</feature>
<reference evidence="3 4" key="1">
    <citation type="submission" date="2018-01" db="EMBL/GenBank/DDBJ databases">
        <title>Denitrification phenotypes of diverse strains of Pseudomonas stutzeri.</title>
        <authorList>
            <person name="Milligan D.A."/>
            <person name="Bergaust L."/>
            <person name="Bakken L.R."/>
            <person name="Frostegard A."/>
        </authorList>
    </citation>
    <scope>NUCLEOTIDE SEQUENCE [LARGE SCALE GENOMIC DNA]</scope>
    <source>
        <strain evidence="3 4">28a3</strain>
    </source>
</reference>
<gene>
    <name evidence="3" type="ORF">CXL00_05755</name>
</gene>
<feature type="signal peptide" evidence="2">
    <location>
        <begin position="1"/>
        <end position="22"/>
    </location>
</feature>